<feature type="transmembrane region" description="Helical" evidence="5">
    <location>
        <begin position="195"/>
        <end position="214"/>
    </location>
</feature>
<dbReference type="PROSITE" id="PS50850">
    <property type="entry name" value="MFS"/>
    <property type="match status" value="1"/>
</dbReference>
<evidence type="ECO:0000313" key="8">
    <source>
        <dbReference type="Proteomes" id="UP000799779"/>
    </source>
</evidence>
<comment type="subcellular location">
    <subcellularLocation>
        <location evidence="1">Membrane</location>
        <topology evidence="1">Multi-pass membrane protein</topology>
    </subcellularLocation>
</comment>
<dbReference type="Pfam" id="PF07690">
    <property type="entry name" value="MFS_1"/>
    <property type="match status" value="1"/>
</dbReference>
<dbReference type="InterPro" id="IPR036259">
    <property type="entry name" value="MFS_trans_sf"/>
</dbReference>
<dbReference type="PANTHER" id="PTHR42718">
    <property type="entry name" value="MAJOR FACILITATOR SUPERFAMILY MULTIDRUG TRANSPORTER MFSC"/>
    <property type="match status" value="1"/>
</dbReference>
<dbReference type="GO" id="GO:0016020">
    <property type="term" value="C:membrane"/>
    <property type="evidence" value="ECO:0007669"/>
    <property type="project" value="UniProtKB-SubCell"/>
</dbReference>
<dbReference type="GO" id="GO:0022857">
    <property type="term" value="F:transmembrane transporter activity"/>
    <property type="evidence" value="ECO:0007669"/>
    <property type="project" value="InterPro"/>
</dbReference>
<dbReference type="AlphaFoldDB" id="A0A6A5WLB9"/>
<reference evidence="7" key="1">
    <citation type="journal article" date="2020" name="Stud. Mycol.">
        <title>101 Dothideomycetes genomes: a test case for predicting lifestyles and emergence of pathogens.</title>
        <authorList>
            <person name="Haridas S."/>
            <person name="Albert R."/>
            <person name="Binder M."/>
            <person name="Bloem J."/>
            <person name="Labutti K."/>
            <person name="Salamov A."/>
            <person name="Andreopoulos B."/>
            <person name="Baker S."/>
            <person name="Barry K."/>
            <person name="Bills G."/>
            <person name="Bluhm B."/>
            <person name="Cannon C."/>
            <person name="Castanera R."/>
            <person name="Culley D."/>
            <person name="Daum C."/>
            <person name="Ezra D."/>
            <person name="Gonzalez J."/>
            <person name="Henrissat B."/>
            <person name="Kuo A."/>
            <person name="Liang C."/>
            <person name="Lipzen A."/>
            <person name="Lutzoni F."/>
            <person name="Magnuson J."/>
            <person name="Mondo S."/>
            <person name="Nolan M."/>
            <person name="Ohm R."/>
            <person name="Pangilinan J."/>
            <person name="Park H.-J."/>
            <person name="Ramirez L."/>
            <person name="Alfaro M."/>
            <person name="Sun H."/>
            <person name="Tritt A."/>
            <person name="Yoshinaga Y."/>
            <person name="Zwiers L.-H."/>
            <person name="Turgeon B."/>
            <person name="Goodwin S."/>
            <person name="Spatafora J."/>
            <person name="Crous P."/>
            <person name="Grigoriev I."/>
        </authorList>
    </citation>
    <scope>NUCLEOTIDE SEQUENCE</scope>
    <source>
        <strain evidence="7">CBS 123094</strain>
    </source>
</reference>
<keyword evidence="2 5" id="KW-0812">Transmembrane</keyword>
<feature type="transmembrane region" description="Helical" evidence="5">
    <location>
        <begin position="510"/>
        <end position="530"/>
    </location>
</feature>
<evidence type="ECO:0000259" key="6">
    <source>
        <dbReference type="PROSITE" id="PS50850"/>
    </source>
</evidence>
<evidence type="ECO:0000256" key="1">
    <source>
        <dbReference type="ARBA" id="ARBA00004141"/>
    </source>
</evidence>
<sequence>MSLQTPLFPREGVSYHTLPDAEHGHQTVTDDGSQYNQNNRQSVSFSRDNQIEDRIYNEHSSTQTFFTIFNLTCITITTSAATGLLTVGLPEITNRLALPDNLLLWPISVYYLASGSCLLVAGAIADITDPKLVNVIGTFTLGLSIIASGWSPNGYWLIGARIAQGVSVAMSMPTSVVILTASFPPGRRRNIGFSSLGLAQPLGFSLGLVFGGLIQETSLGWRFGFYLCGAGAVALAVSNWFVVPSGMWDTQFSWAQIMHAIDWIGILISSTSLGCFYYSFAILADSLDAIKEPRNFTILCVAFVLFPAFFLWMHRQEKIGGLALIPNSLWKKLPFLTITLMVLLQWAVVQSMEVYFSLFFQTVQLLSPSQASLRFLPGIAMGVLLNISTGLFVQHMRIDYLVTITSVIAAASPLLLAVTDPGWSFFYTAFWSVLLSPVSVDVIFTIAHLIVVDIFPPKTHALAGAVFNTVAQLGTSIGLAAMAAITAIYSKANPNGDAKNPENLLLGYRAVFWTCFMLMCVSCLIAPVGLRSVGRLGSE</sequence>
<proteinExistence type="predicted"/>
<evidence type="ECO:0000313" key="7">
    <source>
        <dbReference type="EMBL" id="KAF2001788.1"/>
    </source>
</evidence>
<feature type="transmembrane region" description="Helical" evidence="5">
    <location>
        <begin position="162"/>
        <end position="183"/>
    </location>
</feature>
<feature type="transmembrane region" description="Helical" evidence="5">
    <location>
        <begin position="425"/>
        <end position="450"/>
    </location>
</feature>
<feature type="transmembrane region" description="Helical" evidence="5">
    <location>
        <begin position="400"/>
        <end position="419"/>
    </location>
</feature>
<organism evidence="7 8">
    <name type="scientific">Amniculicola lignicola CBS 123094</name>
    <dbReference type="NCBI Taxonomy" id="1392246"/>
    <lineage>
        <taxon>Eukaryota</taxon>
        <taxon>Fungi</taxon>
        <taxon>Dikarya</taxon>
        <taxon>Ascomycota</taxon>
        <taxon>Pezizomycotina</taxon>
        <taxon>Dothideomycetes</taxon>
        <taxon>Pleosporomycetidae</taxon>
        <taxon>Pleosporales</taxon>
        <taxon>Amniculicolaceae</taxon>
        <taxon>Amniculicola</taxon>
    </lineage>
</organism>
<keyword evidence="3 5" id="KW-1133">Transmembrane helix</keyword>
<feature type="transmembrane region" description="Helical" evidence="5">
    <location>
        <begin position="220"/>
        <end position="242"/>
    </location>
</feature>
<name>A0A6A5WLB9_9PLEO</name>
<feature type="transmembrane region" description="Helical" evidence="5">
    <location>
        <begin position="333"/>
        <end position="352"/>
    </location>
</feature>
<dbReference type="PANTHER" id="PTHR42718:SF27">
    <property type="entry name" value="TRANSPORTER, PUTATIVE-RELATED"/>
    <property type="match status" value="1"/>
</dbReference>
<feature type="transmembrane region" description="Helical" evidence="5">
    <location>
        <begin position="296"/>
        <end position="313"/>
    </location>
</feature>
<dbReference type="SUPFAM" id="SSF103473">
    <property type="entry name" value="MFS general substrate transporter"/>
    <property type="match status" value="1"/>
</dbReference>
<protein>
    <submittedName>
        <fullName evidence="7">Aminotriazole resistance protein</fullName>
    </submittedName>
</protein>
<keyword evidence="8" id="KW-1185">Reference proteome</keyword>
<feature type="domain" description="Major facilitator superfamily (MFS) profile" evidence="6">
    <location>
        <begin position="67"/>
        <end position="534"/>
    </location>
</feature>
<evidence type="ECO:0000256" key="5">
    <source>
        <dbReference type="SAM" id="Phobius"/>
    </source>
</evidence>
<dbReference type="OrthoDB" id="2130629at2759"/>
<feature type="transmembrane region" description="Helical" evidence="5">
    <location>
        <begin position="372"/>
        <end position="393"/>
    </location>
</feature>
<evidence type="ECO:0000256" key="3">
    <source>
        <dbReference type="ARBA" id="ARBA00022989"/>
    </source>
</evidence>
<dbReference type="Gene3D" id="1.20.1250.20">
    <property type="entry name" value="MFS general substrate transporter like domains"/>
    <property type="match status" value="2"/>
</dbReference>
<dbReference type="Proteomes" id="UP000799779">
    <property type="component" value="Unassembled WGS sequence"/>
</dbReference>
<dbReference type="InterPro" id="IPR011701">
    <property type="entry name" value="MFS"/>
</dbReference>
<evidence type="ECO:0000256" key="4">
    <source>
        <dbReference type="ARBA" id="ARBA00023136"/>
    </source>
</evidence>
<evidence type="ECO:0000256" key="2">
    <source>
        <dbReference type="ARBA" id="ARBA00022692"/>
    </source>
</evidence>
<feature type="transmembrane region" description="Helical" evidence="5">
    <location>
        <begin position="132"/>
        <end position="150"/>
    </location>
</feature>
<feature type="transmembrane region" description="Helical" evidence="5">
    <location>
        <begin position="64"/>
        <end position="87"/>
    </location>
</feature>
<keyword evidence="4 5" id="KW-0472">Membrane</keyword>
<accession>A0A6A5WLB9</accession>
<feature type="transmembrane region" description="Helical" evidence="5">
    <location>
        <begin position="263"/>
        <end position="284"/>
    </location>
</feature>
<dbReference type="EMBL" id="ML977581">
    <property type="protein sequence ID" value="KAF2001788.1"/>
    <property type="molecule type" value="Genomic_DNA"/>
</dbReference>
<gene>
    <name evidence="7" type="ORF">P154DRAFT_595899</name>
</gene>
<feature type="transmembrane region" description="Helical" evidence="5">
    <location>
        <begin position="107"/>
        <end position="125"/>
    </location>
</feature>
<feature type="transmembrane region" description="Helical" evidence="5">
    <location>
        <begin position="462"/>
        <end position="490"/>
    </location>
</feature>
<dbReference type="InterPro" id="IPR020846">
    <property type="entry name" value="MFS_dom"/>
</dbReference>